<dbReference type="Proteomes" id="UP000559256">
    <property type="component" value="Unassembled WGS sequence"/>
</dbReference>
<evidence type="ECO:0000256" key="1">
    <source>
        <dbReference type="SAM" id="SignalP"/>
    </source>
</evidence>
<dbReference type="AlphaFoldDB" id="A0A8H5GDK9"/>
<sequence length="502" mass="55551">MQIQWWKLNLAIFAFLLAVVDARKNRYIVPGAPWYDTDGNLLSAHAGGIVEHDGKWYWFGQNERIEDKDLFSGINAYSSSDLLNWDYEGRALSSINGTVIGPDTVVERPKAVFNEETQTWVLWFHSDNSTYGLLRQGVATSPNISGKPFAPFEQVMHADRQLRIYPGPYDFQGVFSPLGGTSQDFGLFQDVDHDGASYALYSNGDADAAHDNLIARMNSTFTGVEELVYEFPDFDLEAPTMFFSGTRYYILMSHKTGYRPNNVVVFSAEKLEGPWSAQSYIATLGTRTFNSQSTMIISVKGSERSTFLYAGDQWTTAKDLYLSTYVWLPMSFNDNTGALNVDWHDLYSIDVKTGSITVPNGESYEAEDGEISGVAYSTLCPTCSGGRLVTNIQGNGTLTISSIQGTGQPQWVSIYYHNPDGKWGDNRGGDLLVLNRTATITVNDDPPITLRQPSGSAGIILSQPLNVTFKAGGENRISFNGFRQGLASDVDKIVVYGNIYDD</sequence>
<dbReference type="SUPFAM" id="SSF75005">
    <property type="entry name" value="Arabinanase/levansucrase/invertase"/>
    <property type="match status" value="1"/>
</dbReference>
<dbReference type="PANTHER" id="PTHR22925">
    <property type="entry name" value="GLYCOSYL HYDROLASE 43 FAMILY MEMBER"/>
    <property type="match status" value="1"/>
</dbReference>
<feature type="chain" id="PRO_5034840342" description="Arabinanase/levansucrase/invertase" evidence="1">
    <location>
        <begin position="23"/>
        <end position="502"/>
    </location>
</feature>
<evidence type="ECO:0000313" key="2">
    <source>
        <dbReference type="EMBL" id="KAF5362835.1"/>
    </source>
</evidence>
<dbReference type="Gene3D" id="2.60.120.260">
    <property type="entry name" value="Galactose-binding domain-like"/>
    <property type="match status" value="1"/>
</dbReference>
<dbReference type="EMBL" id="JAACJM010000036">
    <property type="protein sequence ID" value="KAF5362835.1"/>
    <property type="molecule type" value="Genomic_DNA"/>
</dbReference>
<dbReference type="CDD" id="cd18821">
    <property type="entry name" value="GH43_Pc3Gal43A-like"/>
    <property type="match status" value="1"/>
</dbReference>
<keyword evidence="3" id="KW-1185">Reference proteome</keyword>
<dbReference type="OrthoDB" id="5211809at2759"/>
<gene>
    <name evidence="2" type="ORF">D9758_007108</name>
</gene>
<proteinExistence type="predicted"/>
<dbReference type="Gene3D" id="2.115.10.20">
    <property type="entry name" value="Glycosyl hydrolase domain, family 43"/>
    <property type="match status" value="1"/>
</dbReference>
<evidence type="ECO:0000313" key="3">
    <source>
        <dbReference type="Proteomes" id="UP000559256"/>
    </source>
</evidence>
<accession>A0A8H5GDK9</accession>
<organism evidence="2 3">
    <name type="scientific">Tetrapyrgos nigripes</name>
    <dbReference type="NCBI Taxonomy" id="182062"/>
    <lineage>
        <taxon>Eukaryota</taxon>
        <taxon>Fungi</taxon>
        <taxon>Dikarya</taxon>
        <taxon>Basidiomycota</taxon>
        <taxon>Agaricomycotina</taxon>
        <taxon>Agaricomycetes</taxon>
        <taxon>Agaricomycetidae</taxon>
        <taxon>Agaricales</taxon>
        <taxon>Marasmiineae</taxon>
        <taxon>Marasmiaceae</taxon>
        <taxon>Tetrapyrgos</taxon>
    </lineage>
</organism>
<evidence type="ECO:0008006" key="4">
    <source>
        <dbReference type="Google" id="ProtNLM"/>
    </source>
</evidence>
<protein>
    <recommendedName>
        <fullName evidence="4">Arabinanase/levansucrase/invertase</fullName>
    </recommendedName>
</protein>
<comment type="caution">
    <text evidence="2">The sequence shown here is derived from an EMBL/GenBank/DDBJ whole genome shotgun (WGS) entry which is preliminary data.</text>
</comment>
<dbReference type="PANTHER" id="PTHR22925:SF39">
    <property type="entry name" value="PUTATIVE (AFU_ORTHOLOGUE AFUA_5G14190)-RELATED"/>
    <property type="match status" value="1"/>
</dbReference>
<name>A0A8H5GDK9_9AGAR</name>
<keyword evidence="1" id="KW-0732">Signal</keyword>
<reference evidence="2 3" key="1">
    <citation type="journal article" date="2020" name="ISME J.">
        <title>Uncovering the hidden diversity of litter-decomposition mechanisms in mushroom-forming fungi.</title>
        <authorList>
            <person name="Floudas D."/>
            <person name="Bentzer J."/>
            <person name="Ahren D."/>
            <person name="Johansson T."/>
            <person name="Persson P."/>
            <person name="Tunlid A."/>
        </authorList>
    </citation>
    <scope>NUCLEOTIDE SEQUENCE [LARGE SCALE GENOMIC DNA]</scope>
    <source>
        <strain evidence="2 3">CBS 291.85</strain>
    </source>
</reference>
<dbReference type="InterPro" id="IPR023296">
    <property type="entry name" value="Glyco_hydro_beta-prop_sf"/>
</dbReference>
<feature type="signal peptide" evidence="1">
    <location>
        <begin position="1"/>
        <end position="22"/>
    </location>
</feature>